<dbReference type="PRINTS" id="PR00445">
    <property type="entry name" value="HUPFHYPC"/>
</dbReference>
<dbReference type="SUPFAM" id="SSF159127">
    <property type="entry name" value="HupF/HypC-like"/>
    <property type="match status" value="1"/>
</dbReference>
<name>A0AAE3TG09_9BACT</name>
<dbReference type="InterPro" id="IPR001109">
    <property type="entry name" value="Hydrogenase_HupF/HypC"/>
</dbReference>
<proteinExistence type="inferred from homology"/>
<comment type="similarity">
    <text evidence="1">Belongs to the HupF/HypC family.</text>
</comment>
<evidence type="ECO:0000256" key="1">
    <source>
        <dbReference type="ARBA" id="ARBA00006018"/>
    </source>
</evidence>
<dbReference type="FunFam" id="2.30.30.140:FF:000022">
    <property type="entry name" value="Hydrogenase assembly chaperone HybG"/>
    <property type="match status" value="1"/>
</dbReference>
<comment type="caution">
    <text evidence="2">The sequence shown here is derived from an EMBL/GenBank/DDBJ whole genome shotgun (WGS) entry which is preliminary data.</text>
</comment>
<dbReference type="Gene3D" id="2.30.30.140">
    <property type="match status" value="1"/>
</dbReference>
<sequence>MCLAYPYKIIEIKNEWTAIAETQGVKTEISLHLLPEPVKEGDWVLVHVGFAIQKLSEKEAQESLRYWDELLRHYQQPVE</sequence>
<organism evidence="2 3">
    <name type="scientific">Candidatus Thermodesulfobacterium syntrophicum</name>
    <dbReference type="NCBI Taxonomy" id="3060442"/>
    <lineage>
        <taxon>Bacteria</taxon>
        <taxon>Pseudomonadati</taxon>
        <taxon>Thermodesulfobacteriota</taxon>
        <taxon>Thermodesulfobacteria</taxon>
        <taxon>Thermodesulfobacteriales</taxon>
        <taxon>Thermodesulfobacteriaceae</taxon>
        <taxon>Thermodesulfobacterium</taxon>
    </lineage>
</organism>
<dbReference type="PANTHER" id="PTHR35177">
    <property type="entry name" value="HYDROGENASE MATURATION FACTOR HYBG"/>
    <property type="match status" value="1"/>
</dbReference>
<evidence type="ECO:0000313" key="2">
    <source>
        <dbReference type="EMBL" id="MDF2953894.1"/>
    </source>
</evidence>
<dbReference type="PANTHER" id="PTHR35177:SF2">
    <property type="entry name" value="HYDROGENASE MATURATION FACTOR HYBG"/>
    <property type="match status" value="1"/>
</dbReference>
<reference evidence="2" key="1">
    <citation type="submission" date="2022-11" db="EMBL/GenBank/DDBJ databases">
        <title>Candidatus Alkanophaga archaea from heated hydrothermal vent sediment oxidize petroleum alkanes.</title>
        <authorList>
            <person name="Zehnle H."/>
            <person name="Laso-Perez R."/>
            <person name="Lipp J."/>
            <person name="Teske A."/>
            <person name="Wegener G."/>
        </authorList>
    </citation>
    <scope>NUCLEOTIDE SEQUENCE</scope>
    <source>
        <strain evidence="2">MCA70</strain>
    </source>
</reference>
<evidence type="ECO:0000313" key="3">
    <source>
        <dbReference type="Proteomes" id="UP001144110"/>
    </source>
</evidence>
<dbReference type="Pfam" id="PF01455">
    <property type="entry name" value="HupF_HypC"/>
    <property type="match status" value="1"/>
</dbReference>
<dbReference type="GO" id="GO:0005506">
    <property type="term" value="F:iron ion binding"/>
    <property type="evidence" value="ECO:0007669"/>
    <property type="project" value="TreeGrafter"/>
</dbReference>
<protein>
    <submittedName>
        <fullName evidence="2">Hydrogenase maturation factor HybG</fullName>
    </submittedName>
</protein>
<dbReference type="Proteomes" id="UP001144110">
    <property type="component" value="Unassembled WGS sequence"/>
</dbReference>
<dbReference type="GO" id="GO:1902670">
    <property type="term" value="F:carbon dioxide binding"/>
    <property type="evidence" value="ECO:0007669"/>
    <property type="project" value="TreeGrafter"/>
</dbReference>
<dbReference type="AlphaFoldDB" id="A0AAE3TG09"/>
<dbReference type="NCBIfam" id="TIGR00074">
    <property type="entry name" value="hypC_hupF"/>
    <property type="match status" value="1"/>
</dbReference>
<accession>A0AAE3TG09</accession>
<gene>
    <name evidence="2" type="ORF">OD816_001139</name>
</gene>
<dbReference type="GO" id="GO:0051604">
    <property type="term" value="P:protein maturation"/>
    <property type="evidence" value="ECO:0007669"/>
    <property type="project" value="TreeGrafter"/>
</dbReference>
<dbReference type="EMBL" id="JAPHEG010000004">
    <property type="protein sequence ID" value="MDF2953894.1"/>
    <property type="molecule type" value="Genomic_DNA"/>
</dbReference>